<proteinExistence type="predicted"/>
<keyword evidence="2" id="KW-1185">Reference proteome</keyword>
<gene>
    <name evidence="1" type="ORF">NC653_036700</name>
</gene>
<accession>A0AAD6LKI5</accession>
<evidence type="ECO:0000313" key="2">
    <source>
        <dbReference type="Proteomes" id="UP001164929"/>
    </source>
</evidence>
<name>A0AAD6LKI5_9ROSI</name>
<sequence length="120" mass="13152">MGSLQVLESRTFGFMSTQHIEGSSPETSTLIFHETWLLHFTSSADAPSLLTIDGISLPASPYKSALGLFDHISRVETVVPYSENKWTAFSIAFSKWIDASQHAVSLCCRLFPSASGMCSF</sequence>
<dbReference type="EMBL" id="JAQIZT010000016">
    <property type="protein sequence ID" value="KAJ6968808.1"/>
    <property type="molecule type" value="Genomic_DNA"/>
</dbReference>
<organism evidence="1 2">
    <name type="scientific">Populus alba x Populus x berolinensis</name>
    <dbReference type="NCBI Taxonomy" id="444605"/>
    <lineage>
        <taxon>Eukaryota</taxon>
        <taxon>Viridiplantae</taxon>
        <taxon>Streptophyta</taxon>
        <taxon>Embryophyta</taxon>
        <taxon>Tracheophyta</taxon>
        <taxon>Spermatophyta</taxon>
        <taxon>Magnoliopsida</taxon>
        <taxon>eudicotyledons</taxon>
        <taxon>Gunneridae</taxon>
        <taxon>Pentapetalae</taxon>
        <taxon>rosids</taxon>
        <taxon>fabids</taxon>
        <taxon>Malpighiales</taxon>
        <taxon>Salicaceae</taxon>
        <taxon>Saliceae</taxon>
        <taxon>Populus</taxon>
    </lineage>
</organism>
<protein>
    <submittedName>
        <fullName evidence="1">Uncharacterized protein</fullName>
    </submittedName>
</protein>
<comment type="caution">
    <text evidence="1">The sequence shown here is derived from an EMBL/GenBank/DDBJ whole genome shotgun (WGS) entry which is preliminary data.</text>
</comment>
<dbReference type="AlphaFoldDB" id="A0AAD6LKI5"/>
<dbReference type="Proteomes" id="UP001164929">
    <property type="component" value="Chromosome 16"/>
</dbReference>
<evidence type="ECO:0000313" key="1">
    <source>
        <dbReference type="EMBL" id="KAJ6968808.1"/>
    </source>
</evidence>
<reference evidence="1 2" key="1">
    <citation type="journal article" date="2023" name="Mol. Ecol. Resour.">
        <title>Chromosome-level genome assembly of a triploid poplar Populus alba 'Berolinensis'.</title>
        <authorList>
            <person name="Chen S."/>
            <person name="Yu Y."/>
            <person name="Wang X."/>
            <person name="Wang S."/>
            <person name="Zhang T."/>
            <person name="Zhou Y."/>
            <person name="He R."/>
            <person name="Meng N."/>
            <person name="Wang Y."/>
            <person name="Liu W."/>
            <person name="Liu Z."/>
            <person name="Liu J."/>
            <person name="Guo Q."/>
            <person name="Huang H."/>
            <person name="Sederoff R.R."/>
            <person name="Wang G."/>
            <person name="Qu G."/>
            <person name="Chen S."/>
        </authorList>
    </citation>
    <scope>NUCLEOTIDE SEQUENCE [LARGE SCALE GENOMIC DNA]</scope>
    <source>
        <strain evidence="1">SC-2020</strain>
    </source>
</reference>